<dbReference type="RefSeq" id="XP_047006407.1">
    <property type="nucleotide sequence ID" value="XM_047150451.2"/>
</dbReference>
<keyword evidence="11 14" id="KW-0675">Receptor</keyword>
<protein>
    <submittedName>
        <fullName evidence="18 19">Lysophosphatidic acid receptor 2a</fullName>
    </submittedName>
</protein>
<feature type="transmembrane region" description="Helical" evidence="15">
    <location>
        <begin position="148"/>
        <end position="170"/>
    </location>
</feature>
<dbReference type="RefSeq" id="XP_017310389.1">
    <property type="nucleotide sequence ID" value="XM_017454900.3"/>
</dbReference>
<evidence type="ECO:0000256" key="2">
    <source>
        <dbReference type="ARBA" id="ARBA00004241"/>
    </source>
</evidence>
<keyword evidence="5 14" id="KW-0812">Transmembrane</keyword>
<dbReference type="STRING" id="7998.ENSIPUP00000008968"/>
<keyword evidence="17" id="KW-1185">Reference proteome</keyword>
<evidence type="ECO:0000256" key="4">
    <source>
        <dbReference type="ARBA" id="ARBA00022475"/>
    </source>
</evidence>
<keyword evidence="6" id="KW-0967">Endosome</keyword>
<keyword evidence="12" id="KW-0325">Glycoprotein</keyword>
<dbReference type="GO" id="GO:0005886">
    <property type="term" value="C:plasma membrane"/>
    <property type="evidence" value="ECO:0007669"/>
    <property type="project" value="UniProtKB-SubCell"/>
</dbReference>
<dbReference type="Gene3D" id="1.20.1070.10">
    <property type="entry name" value="Rhodopsin 7-helix transmembrane proteins"/>
    <property type="match status" value="1"/>
</dbReference>
<comment type="subcellular location">
    <subcellularLocation>
        <location evidence="3">Cell membrane</location>
        <topology evidence="3">Multi-pass membrane protein</topology>
    </subcellularLocation>
    <subcellularLocation>
        <location evidence="2">Cell surface</location>
    </subcellularLocation>
    <subcellularLocation>
        <location evidence="1">Endosome</location>
    </subcellularLocation>
</comment>
<dbReference type="InterPro" id="IPR017452">
    <property type="entry name" value="GPCR_Rhodpsn_7TM"/>
</dbReference>
<keyword evidence="4" id="KW-1003">Cell membrane</keyword>
<dbReference type="InterPro" id="IPR004065">
    <property type="entry name" value="LPA_rcpt"/>
</dbReference>
<evidence type="ECO:0000259" key="16">
    <source>
        <dbReference type="PROSITE" id="PS50262"/>
    </source>
</evidence>
<reference evidence="17" key="1">
    <citation type="journal article" date="2016" name="Nat. Commun.">
        <title>The channel catfish genome sequence provides insights into the evolution of scale formation in teleosts.</title>
        <authorList>
            <person name="Liu Z."/>
            <person name="Liu S."/>
            <person name="Yao J."/>
            <person name="Bao L."/>
            <person name="Zhang J."/>
            <person name="Li Y."/>
            <person name="Jiang C."/>
            <person name="Sun L."/>
            <person name="Wang R."/>
            <person name="Zhang Y."/>
            <person name="Zhou T."/>
            <person name="Zeng Q."/>
            <person name="Fu Q."/>
            <person name="Gao S."/>
            <person name="Li N."/>
            <person name="Koren S."/>
            <person name="Jiang Y."/>
            <person name="Zimin A."/>
            <person name="Xu P."/>
            <person name="Phillippy A.M."/>
            <person name="Geng X."/>
            <person name="Song L."/>
            <person name="Sun F."/>
            <person name="Li C."/>
            <person name="Wang X."/>
            <person name="Chen A."/>
            <person name="Jin Y."/>
            <person name="Yuan Z."/>
            <person name="Yang Y."/>
            <person name="Tan S."/>
            <person name="Peatman E."/>
            <person name="Lu J."/>
            <person name="Qin Z."/>
            <person name="Dunham R."/>
            <person name="Li Z."/>
            <person name="Sonstegard T."/>
            <person name="Feng J."/>
            <person name="Danzmann R.G."/>
            <person name="Schroeder S."/>
            <person name="Scheffler B."/>
            <person name="Duke M.V."/>
            <person name="Ballard L."/>
            <person name="Kucuktas H."/>
            <person name="Kaltenboeck L."/>
            <person name="Liu H."/>
            <person name="Armbruster J."/>
            <person name="Xie Y."/>
            <person name="Kirby M.L."/>
            <person name="Tian Y."/>
            <person name="Flanagan M.E."/>
            <person name="Mu W."/>
            <person name="Waldbieser G.C."/>
        </authorList>
    </citation>
    <scope>NUCLEOTIDE SEQUENCE [LARGE SCALE GENOMIC DNA]</scope>
    <source>
        <strain evidence="17">SDA103</strain>
    </source>
</reference>
<evidence type="ECO:0000256" key="10">
    <source>
        <dbReference type="ARBA" id="ARBA00023157"/>
    </source>
</evidence>
<evidence type="ECO:0000256" key="12">
    <source>
        <dbReference type="ARBA" id="ARBA00023180"/>
    </source>
</evidence>
<dbReference type="PANTHER" id="PTHR22750">
    <property type="entry name" value="G-PROTEIN COUPLED RECEPTOR"/>
    <property type="match status" value="1"/>
</dbReference>
<dbReference type="AlphaFoldDB" id="A0A2D0PZ48"/>
<keyword evidence="13 14" id="KW-0807">Transducer</keyword>
<evidence type="ECO:0000256" key="3">
    <source>
        <dbReference type="ARBA" id="ARBA00004651"/>
    </source>
</evidence>
<dbReference type="InterPro" id="IPR000276">
    <property type="entry name" value="GPCR_Rhodpsn"/>
</dbReference>
<feature type="transmembrane region" description="Helical" evidence="15">
    <location>
        <begin position="67"/>
        <end position="87"/>
    </location>
</feature>
<dbReference type="PROSITE" id="PS00237">
    <property type="entry name" value="G_PROTEIN_RECEP_F1_1"/>
    <property type="match status" value="1"/>
</dbReference>
<evidence type="ECO:0000256" key="6">
    <source>
        <dbReference type="ARBA" id="ARBA00022753"/>
    </source>
</evidence>
<organism evidence="17 19">
    <name type="scientific">Ictalurus punctatus</name>
    <name type="common">Channel catfish</name>
    <name type="synonym">Silurus punctatus</name>
    <dbReference type="NCBI Taxonomy" id="7998"/>
    <lineage>
        <taxon>Eukaryota</taxon>
        <taxon>Metazoa</taxon>
        <taxon>Chordata</taxon>
        <taxon>Craniata</taxon>
        <taxon>Vertebrata</taxon>
        <taxon>Euteleostomi</taxon>
        <taxon>Actinopterygii</taxon>
        <taxon>Neopterygii</taxon>
        <taxon>Teleostei</taxon>
        <taxon>Ostariophysi</taxon>
        <taxon>Siluriformes</taxon>
        <taxon>Ictaluridae</taxon>
        <taxon>Ictalurus</taxon>
    </lineage>
</organism>
<dbReference type="GeneID" id="108257275"/>
<dbReference type="PRINTS" id="PR00237">
    <property type="entry name" value="GPCRRHODOPSN"/>
</dbReference>
<gene>
    <name evidence="18 19 20" type="primary">lpar2a</name>
</gene>
<dbReference type="SUPFAM" id="SSF81321">
    <property type="entry name" value="Family A G protein-coupled receptor-like"/>
    <property type="match status" value="1"/>
</dbReference>
<keyword evidence="10" id="KW-1015">Disulfide bond</keyword>
<feature type="transmembrane region" description="Helical" evidence="15">
    <location>
        <begin position="236"/>
        <end position="263"/>
    </location>
</feature>
<dbReference type="FunFam" id="1.20.1070.10:FF:000025">
    <property type="entry name" value="Lysophosphatidic acid receptor 1"/>
    <property type="match status" value="1"/>
</dbReference>
<evidence type="ECO:0000256" key="9">
    <source>
        <dbReference type="ARBA" id="ARBA00023136"/>
    </source>
</evidence>
<evidence type="ECO:0000313" key="17">
    <source>
        <dbReference type="Proteomes" id="UP000221080"/>
    </source>
</evidence>
<keyword evidence="8 14" id="KW-0297">G-protein coupled receptor</keyword>
<dbReference type="GO" id="GO:0005768">
    <property type="term" value="C:endosome"/>
    <property type="evidence" value="ECO:0007669"/>
    <property type="project" value="UniProtKB-SubCell"/>
</dbReference>
<dbReference type="Pfam" id="PF00001">
    <property type="entry name" value="7tm_1"/>
    <property type="match status" value="1"/>
</dbReference>
<feature type="domain" description="G-protein coupled receptors family 1 profile" evidence="16">
    <location>
        <begin position="50"/>
        <end position="295"/>
    </location>
</feature>
<dbReference type="OrthoDB" id="5987098at2759"/>
<evidence type="ECO:0000256" key="7">
    <source>
        <dbReference type="ARBA" id="ARBA00022989"/>
    </source>
</evidence>
<keyword evidence="7 15" id="KW-1133">Transmembrane helix</keyword>
<name>A0A2D0PZ48_ICTPU</name>
<dbReference type="PRINTS" id="PR01148">
    <property type="entry name" value="EDG2RECEPTOR"/>
</dbReference>
<dbReference type="InterPro" id="IPR002277">
    <property type="entry name" value="LPA_rcpt_EDG2"/>
</dbReference>
<dbReference type="GO" id="GO:0070915">
    <property type="term" value="F:lysophosphatidic acid receptor activity"/>
    <property type="evidence" value="ECO:0007669"/>
    <property type="project" value="InterPro"/>
</dbReference>
<dbReference type="GO" id="GO:0009986">
    <property type="term" value="C:cell surface"/>
    <property type="evidence" value="ECO:0007669"/>
    <property type="project" value="UniProtKB-SubCell"/>
</dbReference>
<evidence type="ECO:0000256" key="1">
    <source>
        <dbReference type="ARBA" id="ARBA00004177"/>
    </source>
</evidence>
<dbReference type="PRINTS" id="PR01527">
    <property type="entry name" value="LPARECEPTOR"/>
</dbReference>
<accession>A0A2D0PZ48</accession>
<evidence type="ECO:0000256" key="13">
    <source>
        <dbReference type="ARBA" id="ARBA00023224"/>
    </source>
</evidence>
<evidence type="ECO:0000256" key="8">
    <source>
        <dbReference type="ARBA" id="ARBA00023040"/>
    </source>
</evidence>
<dbReference type="Proteomes" id="UP000221080">
    <property type="component" value="Chromosome 24"/>
</dbReference>
<feature type="transmembrane region" description="Helical" evidence="15">
    <location>
        <begin position="190"/>
        <end position="216"/>
    </location>
</feature>
<dbReference type="OMA" id="DKDMRTT"/>
<feature type="transmembrane region" description="Helical" evidence="15">
    <location>
        <begin position="107"/>
        <end position="128"/>
    </location>
</feature>
<evidence type="ECO:0000256" key="15">
    <source>
        <dbReference type="SAM" id="Phobius"/>
    </source>
</evidence>
<reference evidence="18 19" key="2">
    <citation type="submission" date="2025-04" db="UniProtKB">
        <authorList>
            <consortium name="RefSeq"/>
        </authorList>
    </citation>
    <scope>IDENTIFICATION</scope>
    <source>
        <tissue evidence="18 19">Blood</tissue>
    </source>
</reference>
<evidence type="ECO:0000256" key="14">
    <source>
        <dbReference type="RuleBase" id="RU000688"/>
    </source>
</evidence>
<proteinExistence type="inferred from homology"/>
<evidence type="ECO:0000313" key="20">
    <source>
        <dbReference type="RefSeq" id="XP_047006407.1"/>
    </source>
</evidence>
<comment type="similarity">
    <text evidence="14">Belongs to the G-protein coupled receptor 1 family.</text>
</comment>
<evidence type="ECO:0000313" key="18">
    <source>
        <dbReference type="RefSeq" id="XP_017310389.1"/>
    </source>
</evidence>
<evidence type="ECO:0000313" key="19">
    <source>
        <dbReference type="RefSeq" id="XP_017310390.1"/>
    </source>
</evidence>
<keyword evidence="9 15" id="KW-0472">Membrane</keyword>
<dbReference type="PROSITE" id="PS50262">
    <property type="entry name" value="G_PROTEIN_RECEP_F1_2"/>
    <property type="match status" value="1"/>
</dbReference>
<dbReference type="CTD" id="445184"/>
<sequence>MLNEDFCEGREKNVSFFYELSNKSLSAAWKPRDFVVVGLGVPVCIFILFANLMVMVAIIVNRRFHFPIYYLLGNMAAADLFAGISYLNLIFHTGPWTIFLTQNEWLVRGALIEMSLTASVVNLLAVAWERHQSIFTMQLHSTMSNRRVLMFIVGIWVMAIIMGLVPTMGWNCVCKFSSCSTVAPLYSRSFLVFWAVLNLITFSIMVAIYTRIFIYVRRKSQSTLPYSLNVRQNDTLVGLMKTVSMILGAFVICWTPGLVILLLDGLECKGCQVLKYEKYCLVLAECNSLVNPIIYSCRDEDMRNTFKRILCFLCRRGGEQEVEPSPIYSDTLNSDRLLTENHSDRYNHNHNHRERTSS</sequence>
<evidence type="ECO:0000256" key="5">
    <source>
        <dbReference type="ARBA" id="ARBA00022692"/>
    </source>
</evidence>
<feature type="transmembrane region" description="Helical" evidence="15">
    <location>
        <begin position="34"/>
        <end position="60"/>
    </location>
</feature>
<evidence type="ECO:0000256" key="11">
    <source>
        <dbReference type="ARBA" id="ARBA00023170"/>
    </source>
</evidence>
<dbReference type="RefSeq" id="XP_017310390.1">
    <property type="nucleotide sequence ID" value="XM_017454901.3"/>
</dbReference>
<dbReference type="KEGG" id="ipu:108257275"/>